<protein>
    <submittedName>
        <fullName evidence="1">Uncharacterized protein</fullName>
    </submittedName>
</protein>
<sequence>MGLPLDVIGDKDRRSVRIKNEEMGRFWRNLIKPASTHTQTFLNRSNSDDKIGLAREFPLEAILEMMTDNARSKAGSKLKLEMQAGPEMLKQYRDIAIEEEQALHFDYVGFFNQCAVLMAEIKRLVNMKPAAGKRFGSLGMHNTESYDLVVMGLLRDINDVGGNRSNILRSVFAFAIIGAMEKLIRAGGNKFTEAAAKLSSKGSST</sequence>
<proteinExistence type="predicted"/>
<organism evidence="1 2">
    <name type="scientific">Vermiconidia calcicola</name>
    <dbReference type="NCBI Taxonomy" id="1690605"/>
    <lineage>
        <taxon>Eukaryota</taxon>
        <taxon>Fungi</taxon>
        <taxon>Dikarya</taxon>
        <taxon>Ascomycota</taxon>
        <taxon>Pezizomycotina</taxon>
        <taxon>Dothideomycetes</taxon>
        <taxon>Dothideomycetidae</taxon>
        <taxon>Mycosphaerellales</taxon>
        <taxon>Extremaceae</taxon>
        <taxon>Vermiconidia</taxon>
    </lineage>
</organism>
<comment type="caution">
    <text evidence="1">The sequence shown here is derived from an EMBL/GenBank/DDBJ whole genome shotgun (WGS) entry which is preliminary data.</text>
</comment>
<dbReference type="Proteomes" id="UP001281147">
    <property type="component" value="Unassembled WGS sequence"/>
</dbReference>
<dbReference type="EMBL" id="JAUTXU010000027">
    <property type="protein sequence ID" value="KAK3719295.1"/>
    <property type="molecule type" value="Genomic_DNA"/>
</dbReference>
<keyword evidence="2" id="KW-1185">Reference proteome</keyword>
<name>A0ACC3NM14_9PEZI</name>
<reference evidence="1" key="1">
    <citation type="submission" date="2023-07" db="EMBL/GenBank/DDBJ databases">
        <title>Black Yeasts Isolated from many extreme environments.</title>
        <authorList>
            <person name="Coleine C."/>
            <person name="Stajich J.E."/>
            <person name="Selbmann L."/>
        </authorList>
    </citation>
    <scope>NUCLEOTIDE SEQUENCE</scope>
    <source>
        <strain evidence="1">CCFEE 5714</strain>
    </source>
</reference>
<gene>
    <name evidence="1" type="ORF">LTR37_004514</name>
</gene>
<evidence type="ECO:0000313" key="2">
    <source>
        <dbReference type="Proteomes" id="UP001281147"/>
    </source>
</evidence>
<evidence type="ECO:0000313" key="1">
    <source>
        <dbReference type="EMBL" id="KAK3719295.1"/>
    </source>
</evidence>
<accession>A0ACC3NM14</accession>